<dbReference type="InterPro" id="IPR045584">
    <property type="entry name" value="Pilin-like"/>
</dbReference>
<reference evidence="3" key="1">
    <citation type="journal article" date="2009" name="Environ. Microbiol.">
        <title>The genome of Polaromonas naphthalenivorans strain CJ2, isolated from coal tar-contaminated sediment, reveals physiological and metabolic versatility and evolution through extensive horizontal gene transfer.</title>
        <authorList>
            <person name="Yagi J.M."/>
            <person name="Sims D."/>
            <person name="Brettin T."/>
            <person name="Bruce D."/>
            <person name="Madsen E.L."/>
        </authorList>
    </citation>
    <scope>NUCLEOTIDE SEQUENCE [LARGE SCALE GENOMIC DNA]</scope>
    <source>
        <strain evidence="3">CJ2</strain>
    </source>
</reference>
<organism evidence="2 3">
    <name type="scientific">Polaromonas naphthalenivorans (strain CJ2)</name>
    <dbReference type="NCBI Taxonomy" id="365044"/>
    <lineage>
        <taxon>Bacteria</taxon>
        <taxon>Pseudomonadati</taxon>
        <taxon>Pseudomonadota</taxon>
        <taxon>Betaproteobacteria</taxon>
        <taxon>Burkholderiales</taxon>
        <taxon>Comamonadaceae</taxon>
        <taxon>Polaromonas</taxon>
    </lineage>
</organism>
<dbReference type="AlphaFoldDB" id="A1VKA4"/>
<dbReference type="HOGENOM" id="CLU_113215_3_0_4"/>
<dbReference type="Gene3D" id="3.30.700.10">
    <property type="entry name" value="Glycoprotein, Type 4 Pilin"/>
    <property type="match status" value="1"/>
</dbReference>
<dbReference type="KEGG" id="pna:Pnap_0763"/>
<gene>
    <name evidence="2" type="ordered locus">Pnap_0763</name>
</gene>
<keyword evidence="3" id="KW-1185">Reference proteome</keyword>
<dbReference type="NCBIfam" id="TIGR02532">
    <property type="entry name" value="IV_pilin_GFxxxE"/>
    <property type="match status" value="1"/>
</dbReference>
<evidence type="ECO:0000256" key="1">
    <source>
        <dbReference type="SAM" id="Phobius"/>
    </source>
</evidence>
<dbReference type="PROSITE" id="PS00409">
    <property type="entry name" value="PROKAR_NTER_METHYL"/>
    <property type="match status" value="1"/>
</dbReference>
<evidence type="ECO:0000313" key="2">
    <source>
        <dbReference type="EMBL" id="ABM36082.1"/>
    </source>
</evidence>
<dbReference type="Proteomes" id="UP000000644">
    <property type="component" value="Chromosome"/>
</dbReference>
<evidence type="ECO:0000313" key="3">
    <source>
        <dbReference type="Proteomes" id="UP000000644"/>
    </source>
</evidence>
<keyword evidence="1" id="KW-0472">Membrane</keyword>
<keyword evidence="1" id="KW-0812">Transmembrane</keyword>
<proteinExistence type="predicted"/>
<sequence>MRMSAVGTDIAPTLVASRAALPPGGTGLAWGGPARLAPSRRIFHRGFTLIELLIVVAIMAIATAGVGLALRDTSGTALEREAQRLAVLLDSARAQSRMTANPVRWRATASGFAFEGLTAGSAFPSSWLGPDVRAASANVIVLGPEPVIGPQQIRLVSISQQSRSLILATDGIRPFSVLTDGVPAPGAR</sequence>
<dbReference type="STRING" id="365044.Pnap_0763"/>
<protein>
    <submittedName>
        <fullName evidence="2">General secretion pathway protein H</fullName>
    </submittedName>
</protein>
<feature type="transmembrane region" description="Helical" evidence="1">
    <location>
        <begin position="49"/>
        <end position="70"/>
    </location>
</feature>
<accession>A1VKA4</accession>
<keyword evidence="1" id="KW-1133">Transmembrane helix</keyword>
<name>A1VKA4_POLNA</name>
<dbReference type="EMBL" id="CP000529">
    <property type="protein sequence ID" value="ABM36082.1"/>
    <property type="molecule type" value="Genomic_DNA"/>
</dbReference>
<dbReference type="eggNOG" id="COG4970">
    <property type="taxonomic scope" value="Bacteria"/>
</dbReference>
<dbReference type="InterPro" id="IPR012902">
    <property type="entry name" value="N_methyl_site"/>
</dbReference>
<dbReference type="SUPFAM" id="SSF54523">
    <property type="entry name" value="Pili subunits"/>
    <property type="match status" value="1"/>
</dbReference>
<dbReference type="Pfam" id="PF07963">
    <property type="entry name" value="N_methyl"/>
    <property type="match status" value="1"/>
</dbReference>